<reference evidence="2" key="1">
    <citation type="submission" date="2021-12" db="EMBL/GenBank/DDBJ databases">
        <authorList>
            <person name="King R."/>
        </authorList>
    </citation>
    <scope>NUCLEOTIDE SEQUENCE</scope>
</reference>
<evidence type="ECO:0000256" key="1">
    <source>
        <dbReference type="SAM" id="MobiDB-lite"/>
    </source>
</evidence>
<accession>A0A9P0AED6</accession>
<sequence length="226" mass="24791">MTTGNAYQVPTLPIPPAITDQESGGSEDEWGGHAPVPAFSSRQSSAPEEHGCEGEPPYCSARRKTAYLNRDSTWCWVVHAQPGRPSLRDLTPLPVVEADVPDSVSALQSLCHDSVYVGVGCQVLGGRFFSRFEGASRLPGCDARSSSERDAELSQRIQRRKVFVDPNLLQPMKSWNANFTEDTGRLRIGDCKTNSDALSRRESIRPSKPTKLSFSIDSLLGDILRD</sequence>
<evidence type="ECO:0000313" key="3">
    <source>
        <dbReference type="Proteomes" id="UP001152759"/>
    </source>
</evidence>
<dbReference type="AlphaFoldDB" id="A0A9P0AED6"/>
<dbReference type="EMBL" id="OU963866">
    <property type="protein sequence ID" value="CAH0389958.1"/>
    <property type="molecule type" value="Genomic_DNA"/>
</dbReference>
<organism evidence="2 3">
    <name type="scientific">Bemisia tabaci</name>
    <name type="common">Sweetpotato whitefly</name>
    <name type="synonym">Aleurodes tabaci</name>
    <dbReference type="NCBI Taxonomy" id="7038"/>
    <lineage>
        <taxon>Eukaryota</taxon>
        <taxon>Metazoa</taxon>
        <taxon>Ecdysozoa</taxon>
        <taxon>Arthropoda</taxon>
        <taxon>Hexapoda</taxon>
        <taxon>Insecta</taxon>
        <taxon>Pterygota</taxon>
        <taxon>Neoptera</taxon>
        <taxon>Paraneoptera</taxon>
        <taxon>Hemiptera</taxon>
        <taxon>Sternorrhyncha</taxon>
        <taxon>Aleyrodoidea</taxon>
        <taxon>Aleyrodidae</taxon>
        <taxon>Aleyrodinae</taxon>
        <taxon>Bemisia</taxon>
    </lineage>
</organism>
<dbReference type="Proteomes" id="UP001152759">
    <property type="component" value="Chromosome 5"/>
</dbReference>
<gene>
    <name evidence="2" type="ORF">BEMITA_LOCUS8731</name>
</gene>
<proteinExistence type="predicted"/>
<protein>
    <submittedName>
        <fullName evidence="2">Uncharacterized protein</fullName>
    </submittedName>
</protein>
<keyword evidence="3" id="KW-1185">Reference proteome</keyword>
<name>A0A9P0AED6_BEMTA</name>
<evidence type="ECO:0000313" key="2">
    <source>
        <dbReference type="EMBL" id="CAH0389958.1"/>
    </source>
</evidence>
<feature type="region of interest" description="Disordered" evidence="1">
    <location>
        <begin position="1"/>
        <end position="56"/>
    </location>
</feature>